<organism evidence="6 7">
    <name type="scientific">Amantichitinum ursilacus</name>
    <dbReference type="NCBI Taxonomy" id="857265"/>
    <lineage>
        <taxon>Bacteria</taxon>
        <taxon>Pseudomonadati</taxon>
        <taxon>Pseudomonadota</taxon>
        <taxon>Betaproteobacteria</taxon>
        <taxon>Neisseriales</taxon>
        <taxon>Chitinibacteraceae</taxon>
        <taxon>Amantichitinum</taxon>
    </lineage>
</organism>
<reference evidence="6 7" key="1">
    <citation type="submission" date="2015-07" db="EMBL/GenBank/DDBJ databases">
        <title>Draft genome sequence of the Amantichitinum ursilacus IGB-41, a new chitin-degrading bacterium.</title>
        <authorList>
            <person name="Kirstahler P."/>
            <person name="Guenther M."/>
            <person name="Grumaz C."/>
            <person name="Rupp S."/>
            <person name="Zibek S."/>
            <person name="Sohn K."/>
        </authorList>
    </citation>
    <scope>NUCLEOTIDE SEQUENCE [LARGE SCALE GENOMIC DNA]</scope>
    <source>
        <strain evidence="6 7">IGB-41</strain>
    </source>
</reference>
<keyword evidence="1" id="KW-0805">Transcription regulation</keyword>
<dbReference type="CDD" id="cd00092">
    <property type="entry name" value="HTH_CRP"/>
    <property type="match status" value="1"/>
</dbReference>
<feature type="domain" description="HTH crp-type" evidence="5">
    <location>
        <begin position="148"/>
        <end position="219"/>
    </location>
</feature>
<evidence type="ECO:0000256" key="3">
    <source>
        <dbReference type="ARBA" id="ARBA00023163"/>
    </source>
</evidence>
<evidence type="ECO:0000313" key="6">
    <source>
        <dbReference type="EMBL" id="KPC51939.1"/>
    </source>
</evidence>
<feature type="domain" description="Cyclic nucleotide-binding" evidence="4">
    <location>
        <begin position="14"/>
        <end position="134"/>
    </location>
</feature>
<evidence type="ECO:0000259" key="4">
    <source>
        <dbReference type="PROSITE" id="PS50042"/>
    </source>
</evidence>
<dbReference type="InterPro" id="IPR036388">
    <property type="entry name" value="WH-like_DNA-bd_sf"/>
</dbReference>
<gene>
    <name evidence="6" type="primary">crp_2</name>
    <name evidence="6" type="ORF">WG78_14770</name>
</gene>
<dbReference type="GO" id="GO:0003700">
    <property type="term" value="F:DNA-binding transcription factor activity"/>
    <property type="evidence" value="ECO:0007669"/>
    <property type="project" value="TreeGrafter"/>
</dbReference>
<name>A0A0N0GMN9_9NEIS</name>
<evidence type="ECO:0000256" key="2">
    <source>
        <dbReference type="ARBA" id="ARBA00023125"/>
    </source>
</evidence>
<evidence type="ECO:0000313" key="7">
    <source>
        <dbReference type="Proteomes" id="UP000037939"/>
    </source>
</evidence>
<dbReference type="GO" id="GO:0003677">
    <property type="term" value="F:DNA binding"/>
    <property type="evidence" value="ECO:0007669"/>
    <property type="project" value="UniProtKB-KW"/>
</dbReference>
<dbReference type="OrthoDB" id="6881322at2"/>
<dbReference type="PROSITE" id="PS51063">
    <property type="entry name" value="HTH_CRP_2"/>
    <property type="match status" value="1"/>
</dbReference>
<dbReference type="Gene3D" id="2.60.120.10">
    <property type="entry name" value="Jelly Rolls"/>
    <property type="match status" value="1"/>
</dbReference>
<keyword evidence="6" id="KW-0675">Receptor</keyword>
<dbReference type="SUPFAM" id="SSF46785">
    <property type="entry name" value="Winged helix' DNA-binding domain"/>
    <property type="match status" value="1"/>
</dbReference>
<dbReference type="InterPro" id="IPR014710">
    <property type="entry name" value="RmlC-like_jellyroll"/>
</dbReference>
<dbReference type="SUPFAM" id="SSF51206">
    <property type="entry name" value="cAMP-binding domain-like"/>
    <property type="match status" value="1"/>
</dbReference>
<keyword evidence="3" id="KW-0804">Transcription</keyword>
<dbReference type="SMART" id="SM00419">
    <property type="entry name" value="HTH_CRP"/>
    <property type="match status" value="1"/>
</dbReference>
<dbReference type="SMART" id="SM00100">
    <property type="entry name" value="cNMP"/>
    <property type="match status" value="1"/>
</dbReference>
<dbReference type="Pfam" id="PF00027">
    <property type="entry name" value="cNMP_binding"/>
    <property type="match status" value="1"/>
</dbReference>
<dbReference type="GO" id="GO:0005829">
    <property type="term" value="C:cytosol"/>
    <property type="evidence" value="ECO:0007669"/>
    <property type="project" value="TreeGrafter"/>
</dbReference>
<dbReference type="AlphaFoldDB" id="A0A0N0GMN9"/>
<protein>
    <submittedName>
        <fullName evidence="6">cAMP receptor protein</fullName>
    </submittedName>
</protein>
<sequence>MDTTLKNFLSNIPAFEDFSEEDLEVVLQAAVKRHLPKGTFLFREGDPGEAMYLLVEGRTRSFTSDNQGKEFVFLIGEPGDVFGEVSMIDDSPRSWSAQVEEDSTFLMFTKQDFRTAMDAYPQLKDKLILNLARMVRNLSATMKNLALLDVYGRVRALFEGLPQEEQEGGVVMITEPLTQQAIADRVGSSREMIARILKELVFGGYVRLENKRIILLQKMPERF</sequence>
<dbReference type="InterPro" id="IPR018490">
    <property type="entry name" value="cNMP-bd_dom_sf"/>
</dbReference>
<dbReference type="InterPro" id="IPR036390">
    <property type="entry name" value="WH_DNA-bd_sf"/>
</dbReference>
<dbReference type="CDD" id="cd00038">
    <property type="entry name" value="CAP_ED"/>
    <property type="match status" value="1"/>
</dbReference>
<keyword evidence="7" id="KW-1185">Reference proteome</keyword>
<keyword evidence="2" id="KW-0238">DNA-binding</keyword>
<dbReference type="InterPro" id="IPR050397">
    <property type="entry name" value="Env_Response_Regulators"/>
</dbReference>
<dbReference type="PANTHER" id="PTHR24567:SF26">
    <property type="entry name" value="REGULATORY PROTEIN YEIL"/>
    <property type="match status" value="1"/>
</dbReference>
<dbReference type="PANTHER" id="PTHR24567">
    <property type="entry name" value="CRP FAMILY TRANSCRIPTIONAL REGULATORY PROTEIN"/>
    <property type="match status" value="1"/>
</dbReference>
<comment type="caution">
    <text evidence="6">The sequence shown here is derived from an EMBL/GenBank/DDBJ whole genome shotgun (WGS) entry which is preliminary data.</text>
</comment>
<dbReference type="RefSeq" id="WP_053938593.1">
    <property type="nucleotide sequence ID" value="NZ_LAQT01000011.1"/>
</dbReference>
<evidence type="ECO:0000259" key="5">
    <source>
        <dbReference type="PROSITE" id="PS51063"/>
    </source>
</evidence>
<dbReference type="EMBL" id="LAQT01000011">
    <property type="protein sequence ID" value="KPC51939.1"/>
    <property type="molecule type" value="Genomic_DNA"/>
</dbReference>
<proteinExistence type="predicted"/>
<dbReference type="STRING" id="857265.WG78_14770"/>
<dbReference type="Proteomes" id="UP000037939">
    <property type="component" value="Unassembled WGS sequence"/>
</dbReference>
<dbReference type="Pfam" id="PF13545">
    <property type="entry name" value="HTH_Crp_2"/>
    <property type="match status" value="1"/>
</dbReference>
<dbReference type="InterPro" id="IPR000595">
    <property type="entry name" value="cNMP-bd_dom"/>
</dbReference>
<evidence type="ECO:0000256" key="1">
    <source>
        <dbReference type="ARBA" id="ARBA00023015"/>
    </source>
</evidence>
<dbReference type="Gene3D" id="1.10.10.10">
    <property type="entry name" value="Winged helix-like DNA-binding domain superfamily/Winged helix DNA-binding domain"/>
    <property type="match status" value="1"/>
</dbReference>
<dbReference type="PROSITE" id="PS50042">
    <property type="entry name" value="CNMP_BINDING_3"/>
    <property type="match status" value="1"/>
</dbReference>
<accession>A0A0N0GMN9</accession>
<dbReference type="InterPro" id="IPR012318">
    <property type="entry name" value="HTH_CRP"/>
</dbReference>